<protein>
    <recommendedName>
        <fullName evidence="10">Large-conductance mechanosensitive channel</fullName>
    </recommendedName>
</protein>
<evidence type="ECO:0000313" key="12">
    <source>
        <dbReference type="Proteomes" id="UP000002881"/>
    </source>
</evidence>
<dbReference type="GO" id="GO:0005886">
    <property type="term" value="C:plasma membrane"/>
    <property type="evidence" value="ECO:0007669"/>
    <property type="project" value="UniProtKB-SubCell"/>
</dbReference>
<dbReference type="GeneID" id="87107865"/>
<keyword evidence="7 10" id="KW-0406">Ion transport</keyword>
<dbReference type="InterPro" id="IPR001185">
    <property type="entry name" value="MS_channel"/>
</dbReference>
<evidence type="ECO:0000256" key="8">
    <source>
        <dbReference type="ARBA" id="ARBA00023136"/>
    </source>
</evidence>
<dbReference type="PANTHER" id="PTHR30266:SF2">
    <property type="entry name" value="LARGE-CONDUCTANCE MECHANOSENSITIVE CHANNEL"/>
    <property type="match status" value="1"/>
</dbReference>
<keyword evidence="12" id="KW-1185">Reference proteome</keyword>
<dbReference type="NCBIfam" id="TIGR00220">
    <property type="entry name" value="mscL"/>
    <property type="match status" value="1"/>
</dbReference>
<accession>I2F756</accession>
<dbReference type="Pfam" id="PF01741">
    <property type="entry name" value="MscL"/>
    <property type="match status" value="1"/>
</dbReference>
<dbReference type="PANTHER" id="PTHR30266">
    <property type="entry name" value="MECHANOSENSITIVE CHANNEL MSCL"/>
    <property type="match status" value="1"/>
</dbReference>
<evidence type="ECO:0000256" key="5">
    <source>
        <dbReference type="ARBA" id="ARBA00022692"/>
    </source>
</evidence>
<dbReference type="PROSITE" id="PS01327">
    <property type="entry name" value="MSCL"/>
    <property type="match status" value="1"/>
</dbReference>
<dbReference type="GO" id="GO:0008381">
    <property type="term" value="F:mechanosensitive monoatomic ion channel activity"/>
    <property type="evidence" value="ECO:0007669"/>
    <property type="project" value="UniProtKB-UniRule"/>
</dbReference>
<dbReference type="SUPFAM" id="SSF81330">
    <property type="entry name" value="Gated mechanosensitive channel"/>
    <property type="match status" value="1"/>
</dbReference>
<dbReference type="EMBL" id="CP003532">
    <property type="protein sequence ID" value="AFK07759.1"/>
    <property type="molecule type" value="Genomic_DNA"/>
</dbReference>
<evidence type="ECO:0000256" key="7">
    <source>
        <dbReference type="ARBA" id="ARBA00023065"/>
    </source>
</evidence>
<evidence type="ECO:0000256" key="1">
    <source>
        <dbReference type="ARBA" id="ARBA00004651"/>
    </source>
</evidence>
<dbReference type="InterPro" id="IPR036019">
    <property type="entry name" value="MscL_channel"/>
</dbReference>
<evidence type="ECO:0000313" key="11">
    <source>
        <dbReference type="EMBL" id="AFK07759.1"/>
    </source>
</evidence>
<reference evidence="11 12" key="1">
    <citation type="journal article" date="2012" name="Genome Biol. Evol.">
        <title>Genome Sequence of the Mesophilic Thermotogales Bacterium Mesotoga prima MesG1.Ag.4.2 Reveals the Largest Thermotogales Genome To Date.</title>
        <authorList>
            <person name="Zhaxybayeva O."/>
            <person name="Swithers K.S."/>
            <person name="Foght J."/>
            <person name="Green A.G."/>
            <person name="Bruce D."/>
            <person name="Detter C."/>
            <person name="Han S."/>
            <person name="Teshima H."/>
            <person name="Han J."/>
            <person name="Woyke T."/>
            <person name="Pitluck S."/>
            <person name="Nolan M."/>
            <person name="Ivanova N."/>
            <person name="Pati A."/>
            <person name="Land M.L."/>
            <person name="Dlutek M."/>
            <person name="Doolittle W.F."/>
            <person name="Noll K.M."/>
            <person name="Nesbo C.L."/>
        </authorList>
    </citation>
    <scope>NUCLEOTIDE SEQUENCE [LARGE SCALE GENOMIC DNA]</scope>
    <source>
        <strain evidence="12">mesG1.Ag.4.2</strain>
    </source>
</reference>
<feature type="transmembrane region" description="Helical" evidence="10">
    <location>
        <begin position="12"/>
        <end position="31"/>
    </location>
</feature>
<comment type="similarity">
    <text evidence="2 10">Belongs to the MscL family.</text>
</comment>
<evidence type="ECO:0000256" key="3">
    <source>
        <dbReference type="ARBA" id="ARBA00022448"/>
    </source>
</evidence>
<dbReference type="Proteomes" id="UP000002881">
    <property type="component" value="Chromosome"/>
</dbReference>
<dbReference type="RefSeq" id="WP_006487830.1">
    <property type="nucleotide sequence ID" value="NC_017934.1"/>
</dbReference>
<dbReference type="InterPro" id="IPR037673">
    <property type="entry name" value="MSC/AndL"/>
</dbReference>
<keyword evidence="9 10" id="KW-0407">Ion channel</keyword>
<evidence type="ECO:0000256" key="6">
    <source>
        <dbReference type="ARBA" id="ARBA00022989"/>
    </source>
</evidence>
<name>I2F756_9BACT</name>
<comment type="subcellular location">
    <subcellularLocation>
        <location evidence="1 10">Cell membrane</location>
        <topology evidence="1 10">Multi-pass membrane protein</topology>
    </subcellularLocation>
</comment>
<keyword evidence="8 10" id="KW-0472">Membrane</keyword>
<proteinExistence type="inferred from homology"/>
<dbReference type="PRINTS" id="PR01264">
    <property type="entry name" value="MECHCHANNEL"/>
</dbReference>
<dbReference type="HOGENOM" id="CLU_095787_2_3_0"/>
<organism evidence="11 12">
    <name type="scientific">Mesotoga prima MesG1.Ag.4.2</name>
    <dbReference type="NCBI Taxonomy" id="660470"/>
    <lineage>
        <taxon>Bacteria</taxon>
        <taxon>Thermotogati</taxon>
        <taxon>Thermotogota</taxon>
        <taxon>Thermotogae</taxon>
        <taxon>Kosmotogales</taxon>
        <taxon>Kosmotogaceae</taxon>
        <taxon>Mesotoga</taxon>
    </lineage>
</organism>
<dbReference type="AlphaFoldDB" id="I2F756"/>
<dbReference type="HAMAP" id="MF_00115">
    <property type="entry name" value="MscL"/>
    <property type="match status" value="1"/>
</dbReference>
<evidence type="ECO:0000256" key="4">
    <source>
        <dbReference type="ARBA" id="ARBA00022475"/>
    </source>
</evidence>
<keyword evidence="3 10" id="KW-0813">Transport</keyword>
<keyword evidence="6 10" id="KW-1133">Transmembrane helix</keyword>
<dbReference type="STRING" id="660470.Theba_2125"/>
<dbReference type="InterPro" id="IPR019823">
    <property type="entry name" value="Mechanosensitive_channel_CS"/>
</dbReference>
<evidence type="ECO:0000256" key="2">
    <source>
        <dbReference type="ARBA" id="ARBA00007254"/>
    </source>
</evidence>
<evidence type="ECO:0000256" key="9">
    <source>
        <dbReference type="ARBA" id="ARBA00023303"/>
    </source>
</evidence>
<feature type="transmembrane region" description="Helical" evidence="10">
    <location>
        <begin position="80"/>
        <end position="104"/>
    </location>
</feature>
<dbReference type="eggNOG" id="COG1970">
    <property type="taxonomic scope" value="Bacteria"/>
</dbReference>
<gene>
    <name evidence="10" type="primary">mscL</name>
    <name evidence="11" type="ORF">Theba_2125</name>
</gene>
<keyword evidence="4 10" id="KW-1003">Cell membrane</keyword>
<keyword evidence="5 10" id="KW-0812">Transmembrane</keyword>
<dbReference type="KEGG" id="mpg:Theba_2125"/>
<sequence>MWKEFKKFISRGNVIDLAVGIIIGGAFQVIVKSLVEDIIMPFISLFLGGIDFSNIFISLSGGTYATLAEAKEAGAATLNIGLFINAVINFLILAFVIFMIVRLINKIRERQKKEEAAAAPTTKICPFCHTSIPIDAIRCPNCTSELEKKA</sequence>
<feature type="transmembrane region" description="Helical" evidence="10">
    <location>
        <begin position="38"/>
        <end position="60"/>
    </location>
</feature>
<dbReference type="Gene3D" id="1.10.1200.120">
    <property type="entry name" value="Large-conductance mechanosensitive channel, MscL, domain 1"/>
    <property type="match status" value="1"/>
</dbReference>
<dbReference type="NCBIfam" id="NF010557">
    <property type="entry name" value="PRK13952.1"/>
    <property type="match status" value="1"/>
</dbReference>
<evidence type="ECO:0000256" key="10">
    <source>
        <dbReference type="HAMAP-Rule" id="MF_00115"/>
    </source>
</evidence>
<comment type="function">
    <text evidence="10">Channel that opens in response to stretch forces in the membrane lipid bilayer. May participate in the regulation of osmotic pressure changes within the cell.</text>
</comment>
<comment type="subunit">
    <text evidence="10">Homopentamer.</text>
</comment>